<keyword evidence="1" id="KW-1133">Transmembrane helix</keyword>
<dbReference type="EMBL" id="SNRX01000006">
    <property type="protein sequence ID" value="KAA6302579.1"/>
    <property type="molecule type" value="Genomic_DNA"/>
</dbReference>
<protein>
    <submittedName>
        <fullName evidence="2">Uncharacterized protein</fullName>
    </submittedName>
</protein>
<evidence type="ECO:0000313" key="2">
    <source>
        <dbReference type="EMBL" id="KAA6302579.1"/>
    </source>
</evidence>
<reference evidence="2 3" key="1">
    <citation type="submission" date="2019-03" db="EMBL/GenBank/DDBJ databases">
        <title>Single cell metagenomics reveals metabolic interactions within the superorganism composed of flagellate Streblomastix strix and complex community of Bacteroidetes bacteria on its surface.</title>
        <authorList>
            <person name="Treitli S.C."/>
            <person name="Kolisko M."/>
            <person name="Husnik F."/>
            <person name="Keeling P."/>
            <person name="Hampl V."/>
        </authorList>
    </citation>
    <scope>NUCLEOTIDE SEQUENCE [LARGE SCALE GENOMIC DNA]</scope>
    <source>
        <strain evidence="2">St1</strain>
    </source>
</reference>
<dbReference type="AlphaFoldDB" id="A0A5M8P293"/>
<dbReference type="Proteomes" id="UP000324575">
    <property type="component" value="Unassembled WGS sequence"/>
</dbReference>
<feature type="transmembrane region" description="Helical" evidence="1">
    <location>
        <begin position="48"/>
        <end position="66"/>
    </location>
</feature>
<keyword evidence="1" id="KW-0472">Membrane</keyword>
<name>A0A5M8P293_9BACT</name>
<proteinExistence type="predicted"/>
<keyword evidence="1" id="KW-0812">Transmembrane</keyword>
<evidence type="ECO:0000256" key="1">
    <source>
        <dbReference type="SAM" id="Phobius"/>
    </source>
</evidence>
<sequence length="78" mass="8955">METNVIKVFKIVMRILLVLMGLYSSIFQLISFVFSIGNRSIHDGHYPIGNTIPHAFSIIICIWFVVRQIKKMIAVCND</sequence>
<organism evidence="2 3">
    <name type="scientific">Candidatus Ordinivivax streblomastigis</name>
    <dbReference type="NCBI Taxonomy" id="2540710"/>
    <lineage>
        <taxon>Bacteria</taxon>
        <taxon>Pseudomonadati</taxon>
        <taxon>Bacteroidota</taxon>
        <taxon>Bacteroidia</taxon>
        <taxon>Bacteroidales</taxon>
        <taxon>Candidatus Ordinivivax</taxon>
    </lineage>
</organism>
<gene>
    <name evidence="2" type="ORF">EZS26_001086</name>
</gene>
<comment type="caution">
    <text evidence="2">The sequence shown here is derived from an EMBL/GenBank/DDBJ whole genome shotgun (WGS) entry which is preliminary data.</text>
</comment>
<accession>A0A5M8P293</accession>
<evidence type="ECO:0000313" key="3">
    <source>
        <dbReference type="Proteomes" id="UP000324575"/>
    </source>
</evidence>
<feature type="transmembrane region" description="Helical" evidence="1">
    <location>
        <begin position="12"/>
        <end position="36"/>
    </location>
</feature>